<dbReference type="GO" id="GO:0003677">
    <property type="term" value="F:DNA binding"/>
    <property type="evidence" value="ECO:0007669"/>
    <property type="project" value="UniProtKB-KW"/>
</dbReference>
<evidence type="ECO:0000259" key="1">
    <source>
        <dbReference type="PROSITE" id="PS50943"/>
    </source>
</evidence>
<proteinExistence type="predicted"/>
<protein>
    <submittedName>
        <fullName evidence="2">Putative DNA-binding protein</fullName>
    </submittedName>
</protein>
<organism evidence="2 3">
    <name type="scientific">Hathewaya histolytica</name>
    <name type="common">Clostridium histolyticum</name>
    <dbReference type="NCBI Taxonomy" id="1498"/>
    <lineage>
        <taxon>Bacteria</taxon>
        <taxon>Bacillati</taxon>
        <taxon>Bacillota</taxon>
        <taxon>Clostridia</taxon>
        <taxon>Eubacteriales</taxon>
        <taxon>Clostridiaceae</taxon>
        <taxon>Hathewaya</taxon>
    </lineage>
</organism>
<dbReference type="InterPro" id="IPR010982">
    <property type="entry name" value="Lambda_DNA-bd_dom_sf"/>
</dbReference>
<feature type="domain" description="HTH cro/C1-type" evidence="1">
    <location>
        <begin position="42"/>
        <end position="81"/>
    </location>
</feature>
<dbReference type="Gene3D" id="1.10.260.40">
    <property type="entry name" value="lambda repressor-like DNA-binding domains"/>
    <property type="match status" value="1"/>
</dbReference>
<dbReference type="OrthoDB" id="9805654at2"/>
<dbReference type="Proteomes" id="UP000308489">
    <property type="component" value="Chromosome 1"/>
</dbReference>
<evidence type="ECO:0000313" key="3">
    <source>
        <dbReference type="Proteomes" id="UP000308489"/>
    </source>
</evidence>
<dbReference type="InterPro" id="IPR001387">
    <property type="entry name" value="Cro/C1-type_HTH"/>
</dbReference>
<gene>
    <name evidence="2" type="ORF">NCTC503_01312</name>
</gene>
<dbReference type="EMBL" id="LR590481">
    <property type="protein sequence ID" value="VTQ88924.1"/>
    <property type="molecule type" value="Genomic_DNA"/>
</dbReference>
<dbReference type="PROSITE" id="PS50943">
    <property type="entry name" value="HTH_CROC1"/>
    <property type="match status" value="1"/>
</dbReference>
<dbReference type="CDD" id="cd00093">
    <property type="entry name" value="HTH_XRE"/>
    <property type="match status" value="1"/>
</dbReference>
<keyword evidence="3" id="KW-1185">Reference proteome</keyword>
<accession>A0A4U9RBB1</accession>
<dbReference type="AlphaFoldDB" id="A0A4U9RBB1"/>
<dbReference type="KEGG" id="hhw:NCTC503_01312"/>
<dbReference type="SUPFAM" id="SSF47413">
    <property type="entry name" value="lambda repressor-like DNA-binding domains"/>
    <property type="match status" value="1"/>
</dbReference>
<evidence type="ECO:0000313" key="2">
    <source>
        <dbReference type="EMBL" id="VTQ88924.1"/>
    </source>
</evidence>
<reference evidence="2 3" key="1">
    <citation type="submission" date="2019-05" db="EMBL/GenBank/DDBJ databases">
        <authorList>
            <consortium name="Pathogen Informatics"/>
        </authorList>
    </citation>
    <scope>NUCLEOTIDE SEQUENCE [LARGE SCALE GENOMIC DNA]</scope>
    <source>
        <strain evidence="2 3">NCTC503</strain>
    </source>
</reference>
<dbReference type="Pfam" id="PF01381">
    <property type="entry name" value="HTH_3"/>
    <property type="match status" value="1"/>
</dbReference>
<sequence>MYENDYIHPSRIVLYKLGTVLDLDYLCDDYSKLLLSNYIDQLKKWRIKNNFSMRKAAKFLEVPPNTYISWENGLYDIGINNYNKIKEKLLDILKEP</sequence>
<name>A0A4U9RBB1_HATHI</name>
<keyword evidence="2" id="KW-0238">DNA-binding</keyword>